<keyword evidence="4" id="KW-0378">Hydrolase</keyword>
<dbReference type="InterPro" id="IPR050925">
    <property type="entry name" value="Rhomboid_protease_S54"/>
</dbReference>
<keyword evidence="9" id="KW-0645">Protease</keyword>
<evidence type="ECO:0000256" key="6">
    <source>
        <dbReference type="ARBA" id="ARBA00023136"/>
    </source>
</evidence>
<feature type="transmembrane region" description="Helical" evidence="7">
    <location>
        <begin position="191"/>
        <end position="209"/>
    </location>
</feature>
<feature type="transmembrane region" description="Helical" evidence="7">
    <location>
        <begin position="244"/>
        <end position="266"/>
    </location>
</feature>
<dbReference type="OrthoDB" id="9813074at2"/>
<comment type="similarity">
    <text evidence="2">Belongs to the peptidase S54 family.</text>
</comment>
<dbReference type="RefSeq" id="WP_148894085.1">
    <property type="nucleotide sequence ID" value="NZ_VNIB01000001.1"/>
</dbReference>
<feature type="transmembrane region" description="Helical" evidence="7">
    <location>
        <begin position="160"/>
        <end position="179"/>
    </location>
</feature>
<dbReference type="AlphaFoldDB" id="A0A5D3WQ00"/>
<evidence type="ECO:0000256" key="4">
    <source>
        <dbReference type="ARBA" id="ARBA00022801"/>
    </source>
</evidence>
<dbReference type="EMBL" id="VNIB01000001">
    <property type="protein sequence ID" value="TYO99879.1"/>
    <property type="molecule type" value="Genomic_DNA"/>
</dbReference>
<evidence type="ECO:0000256" key="2">
    <source>
        <dbReference type="ARBA" id="ARBA00009045"/>
    </source>
</evidence>
<evidence type="ECO:0000313" key="10">
    <source>
        <dbReference type="Proteomes" id="UP000324159"/>
    </source>
</evidence>
<dbReference type="GO" id="GO:0016020">
    <property type="term" value="C:membrane"/>
    <property type="evidence" value="ECO:0007669"/>
    <property type="project" value="UniProtKB-SubCell"/>
</dbReference>
<dbReference type="PANTHER" id="PTHR43731">
    <property type="entry name" value="RHOMBOID PROTEASE"/>
    <property type="match status" value="1"/>
</dbReference>
<dbReference type="InterPro" id="IPR035952">
    <property type="entry name" value="Rhomboid-like_sf"/>
</dbReference>
<evidence type="ECO:0000256" key="3">
    <source>
        <dbReference type="ARBA" id="ARBA00022692"/>
    </source>
</evidence>
<keyword evidence="3 7" id="KW-0812">Transmembrane</keyword>
<name>A0A5D3WQ00_9BACT</name>
<dbReference type="Proteomes" id="UP000324159">
    <property type="component" value="Unassembled WGS sequence"/>
</dbReference>
<keyword evidence="10" id="KW-1185">Reference proteome</keyword>
<comment type="subcellular location">
    <subcellularLocation>
        <location evidence="1">Membrane</location>
        <topology evidence="1">Multi-pass membrane protein</topology>
    </subcellularLocation>
</comment>
<feature type="transmembrane region" description="Helical" evidence="7">
    <location>
        <begin position="101"/>
        <end position="124"/>
    </location>
</feature>
<accession>A0A5D3WQ00</accession>
<evidence type="ECO:0000256" key="7">
    <source>
        <dbReference type="SAM" id="Phobius"/>
    </source>
</evidence>
<evidence type="ECO:0000256" key="5">
    <source>
        <dbReference type="ARBA" id="ARBA00022989"/>
    </source>
</evidence>
<feature type="domain" description="Peptidase S54 rhomboid" evidence="8">
    <location>
        <begin position="95"/>
        <end position="228"/>
    </location>
</feature>
<dbReference type="GO" id="GO:0006508">
    <property type="term" value="P:proteolysis"/>
    <property type="evidence" value="ECO:0007669"/>
    <property type="project" value="UniProtKB-KW"/>
</dbReference>
<dbReference type="PANTHER" id="PTHR43731:SF14">
    <property type="entry name" value="PRESENILIN-ASSOCIATED RHOMBOID-LIKE PROTEIN, MITOCHONDRIAL"/>
    <property type="match status" value="1"/>
</dbReference>
<evidence type="ECO:0000313" key="9">
    <source>
        <dbReference type="EMBL" id="TYO99879.1"/>
    </source>
</evidence>
<feature type="transmembrane region" description="Helical" evidence="7">
    <location>
        <begin position="46"/>
        <end position="69"/>
    </location>
</feature>
<feature type="transmembrane region" description="Helical" evidence="7">
    <location>
        <begin position="136"/>
        <end position="154"/>
    </location>
</feature>
<keyword evidence="5 7" id="KW-1133">Transmembrane helix</keyword>
<dbReference type="GO" id="GO:0004252">
    <property type="term" value="F:serine-type endopeptidase activity"/>
    <property type="evidence" value="ECO:0007669"/>
    <property type="project" value="InterPro"/>
</dbReference>
<sequence>MNLTELFRRLGLNTPRWQWRATRWERAMHRFLRGELPASGIRVSRALIGANIVFFVLMLLQGLLAGLGLRPLFSPDGYLLIHMGAQYWPLVLAENEWWRCLSYAFVHGGVLHLAFNMVVLYQVGPLVESEIGPMRFLTLYTLAALTGSLADYFWHPMAPVVGSSSALFGLIGFAVIHYHRLGDNLSLQRRNFMLQWAVFAFVFGLLVGADNAGHLGGAAGGVLFGLLLPKSWQLRKATDKVFRLLGGLSLLLLAGSLLLTAASWFIDRGAA</sequence>
<organism evidence="9 10">
    <name type="scientific">Geothermobacter ehrlichii</name>
    <dbReference type="NCBI Taxonomy" id="213224"/>
    <lineage>
        <taxon>Bacteria</taxon>
        <taxon>Pseudomonadati</taxon>
        <taxon>Thermodesulfobacteriota</taxon>
        <taxon>Desulfuromonadia</taxon>
        <taxon>Desulfuromonadales</taxon>
        <taxon>Geothermobacteraceae</taxon>
        <taxon>Geothermobacter</taxon>
    </lineage>
</organism>
<dbReference type="InterPro" id="IPR022764">
    <property type="entry name" value="Peptidase_S54_rhomboid_dom"/>
</dbReference>
<dbReference type="Gene3D" id="1.20.1540.10">
    <property type="entry name" value="Rhomboid-like"/>
    <property type="match status" value="1"/>
</dbReference>
<keyword evidence="6 7" id="KW-0472">Membrane</keyword>
<dbReference type="Pfam" id="PF01694">
    <property type="entry name" value="Rhomboid"/>
    <property type="match status" value="1"/>
</dbReference>
<feature type="transmembrane region" description="Helical" evidence="7">
    <location>
        <begin position="215"/>
        <end position="232"/>
    </location>
</feature>
<evidence type="ECO:0000256" key="1">
    <source>
        <dbReference type="ARBA" id="ARBA00004141"/>
    </source>
</evidence>
<dbReference type="SUPFAM" id="SSF144091">
    <property type="entry name" value="Rhomboid-like"/>
    <property type="match status" value="1"/>
</dbReference>
<reference evidence="9 10" key="1">
    <citation type="submission" date="2019-07" db="EMBL/GenBank/DDBJ databases">
        <title>Genomic Encyclopedia of Type Strains, Phase IV (KMG-IV): sequencing the most valuable type-strain genomes for metagenomic binning, comparative biology and taxonomic classification.</title>
        <authorList>
            <person name="Goeker M."/>
        </authorList>
    </citation>
    <scope>NUCLEOTIDE SEQUENCE [LARGE SCALE GENOMIC DNA]</scope>
    <source>
        <strain evidence="9 10">SS015</strain>
    </source>
</reference>
<protein>
    <submittedName>
        <fullName evidence="9">Rhomboid protease GluP</fullName>
    </submittedName>
</protein>
<proteinExistence type="inferred from homology"/>
<evidence type="ECO:0000259" key="8">
    <source>
        <dbReference type="Pfam" id="PF01694"/>
    </source>
</evidence>
<comment type="caution">
    <text evidence="9">The sequence shown here is derived from an EMBL/GenBank/DDBJ whole genome shotgun (WGS) entry which is preliminary data.</text>
</comment>
<gene>
    <name evidence="9" type="ORF">EDC39_10139</name>
</gene>